<accession>A0ABP8BQ15</accession>
<dbReference type="Proteomes" id="UP001501772">
    <property type="component" value="Unassembled WGS sequence"/>
</dbReference>
<feature type="region of interest" description="Disordered" evidence="1">
    <location>
        <begin position="1"/>
        <end position="25"/>
    </location>
</feature>
<keyword evidence="3" id="KW-1185">Reference proteome</keyword>
<evidence type="ECO:0000313" key="3">
    <source>
        <dbReference type="Proteomes" id="UP001501772"/>
    </source>
</evidence>
<organism evidence="2 3">
    <name type="scientific">Pedobacter jeongneungensis</name>
    <dbReference type="NCBI Taxonomy" id="947309"/>
    <lineage>
        <taxon>Bacteria</taxon>
        <taxon>Pseudomonadati</taxon>
        <taxon>Bacteroidota</taxon>
        <taxon>Sphingobacteriia</taxon>
        <taxon>Sphingobacteriales</taxon>
        <taxon>Sphingobacteriaceae</taxon>
        <taxon>Pedobacter</taxon>
    </lineage>
</organism>
<dbReference type="EMBL" id="BAABBY010000015">
    <property type="protein sequence ID" value="GAA4213206.1"/>
    <property type="molecule type" value="Genomic_DNA"/>
</dbReference>
<reference evidence="3" key="1">
    <citation type="journal article" date="2019" name="Int. J. Syst. Evol. Microbiol.">
        <title>The Global Catalogue of Microorganisms (GCM) 10K type strain sequencing project: providing services to taxonomists for standard genome sequencing and annotation.</title>
        <authorList>
            <consortium name="The Broad Institute Genomics Platform"/>
            <consortium name="The Broad Institute Genome Sequencing Center for Infectious Disease"/>
            <person name="Wu L."/>
            <person name="Ma J."/>
        </authorList>
    </citation>
    <scope>NUCLEOTIDE SEQUENCE [LARGE SCALE GENOMIC DNA]</scope>
    <source>
        <strain evidence="3">JCM 17626</strain>
    </source>
</reference>
<comment type="caution">
    <text evidence="2">The sequence shown here is derived from an EMBL/GenBank/DDBJ whole genome shotgun (WGS) entry which is preliminary data.</text>
</comment>
<protein>
    <recommendedName>
        <fullName evidence="4">DUF4296 domain-containing protein</fullName>
    </recommendedName>
</protein>
<evidence type="ECO:0008006" key="4">
    <source>
        <dbReference type="Google" id="ProtNLM"/>
    </source>
</evidence>
<sequence>MSMQNLITSSPLSPRPPTSKEEGFQQGSFRVGFTVRQLALFVRLQVESEIIIAQSPKTLHRYVTRHYSTMEKENISEKSFKNAYYSAMGNDVEKVIEKIATMLAIAQEKY</sequence>
<gene>
    <name evidence="2" type="ORF">GCM10022289_45030</name>
</gene>
<evidence type="ECO:0000313" key="2">
    <source>
        <dbReference type="EMBL" id="GAA4213206.1"/>
    </source>
</evidence>
<name>A0ABP8BQ15_9SPHI</name>
<proteinExistence type="predicted"/>
<evidence type="ECO:0000256" key="1">
    <source>
        <dbReference type="SAM" id="MobiDB-lite"/>
    </source>
</evidence>